<accession>A0A2M9BA72</accession>
<organism evidence="3 4">
    <name type="scientific">Hymenobacter chitinivorans DSM 11115</name>
    <dbReference type="NCBI Taxonomy" id="1121954"/>
    <lineage>
        <taxon>Bacteria</taxon>
        <taxon>Pseudomonadati</taxon>
        <taxon>Bacteroidota</taxon>
        <taxon>Cytophagia</taxon>
        <taxon>Cytophagales</taxon>
        <taxon>Hymenobacteraceae</taxon>
        <taxon>Hymenobacter</taxon>
    </lineage>
</organism>
<evidence type="ECO:0000313" key="3">
    <source>
        <dbReference type="EMBL" id="PJJ54837.1"/>
    </source>
</evidence>
<keyword evidence="4" id="KW-1185">Reference proteome</keyword>
<comment type="caution">
    <text evidence="3">The sequence shown here is derived from an EMBL/GenBank/DDBJ whole genome shotgun (WGS) entry which is preliminary data.</text>
</comment>
<evidence type="ECO:0000313" key="4">
    <source>
        <dbReference type="Proteomes" id="UP000228535"/>
    </source>
</evidence>
<keyword evidence="2" id="KW-0732">Signal</keyword>
<name>A0A2M9BA72_9BACT</name>
<dbReference type="RefSeq" id="WP_100337437.1">
    <property type="nucleotide sequence ID" value="NZ_PGFA01000002.1"/>
</dbReference>
<proteinExistence type="predicted"/>
<feature type="chain" id="PRO_5014792900" description="LTXXQ motif family protein" evidence="2">
    <location>
        <begin position="22"/>
        <end position="184"/>
    </location>
</feature>
<reference evidence="3 4" key="1">
    <citation type="submission" date="2017-11" db="EMBL/GenBank/DDBJ databases">
        <title>Genomic Encyclopedia of Archaeal and Bacterial Type Strains, Phase II (KMG-II): From Individual Species to Whole Genera.</title>
        <authorList>
            <person name="Goeker M."/>
        </authorList>
    </citation>
    <scope>NUCLEOTIDE SEQUENCE [LARGE SCALE GENOMIC DNA]</scope>
    <source>
        <strain evidence="3 4">DSM 11115</strain>
    </source>
</reference>
<dbReference type="EMBL" id="PGFA01000002">
    <property type="protein sequence ID" value="PJJ54837.1"/>
    <property type="molecule type" value="Genomic_DNA"/>
</dbReference>
<dbReference type="AlphaFoldDB" id="A0A2M9BA72"/>
<dbReference type="Proteomes" id="UP000228535">
    <property type="component" value="Unassembled WGS sequence"/>
</dbReference>
<feature type="region of interest" description="Disordered" evidence="1">
    <location>
        <begin position="133"/>
        <end position="184"/>
    </location>
</feature>
<feature type="compositionally biased region" description="Low complexity" evidence="1">
    <location>
        <begin position="155"/>
        <end position="174"/>
    </location>
</feature>
<protein>
    <recommendedName>
        <fullName evidence="5">LTXXQ motif family protein</fullName>
    </recommendedName>
</protein>
<sequence length="184" mass="19660">MKKICFSALFATLFTISAAQAQQAPDLRAQAMNNTRTLAQHIALDDARTQQVKRFTYERLVQENEIKQMYSIDPAMLQSKMAVVEKEYAEKLKGVLSEAQYQRYENYVAALTAPLAPATAAAPVVTTPLVASAPAAPKPAPAPAAPKAQPTKVVKQLPKAKPAPSLPAKKAAPATHAGTVASRP</sequence>
<evidence type="ECO:0008006" key="5">
    <source>
        <dbReference type="Google" id="ProtNLM"/>
    </source>
</evidence>
<evidence type="ECO:0000256" key="1">
    <source>
        <dbReference type="SAM" id="MobiDB-lite"/>
    </source>
</evidence>
<dbReference type="OrthoDB" id="884032at2"/>
<evidence type="ECO:0000256" key="2">
    <source>
        <dbReference type="SAM" id="SignalP"/>
    </source>
</evidence>
<feature type="signal peptide" evidence="2">
    <location>
        <begin position="1"/>
        <end position="21"/>
    </location>
</feature>
<gene>
    <name evidence="3" type="ORF">CLV45_3183</name>
</gene>